<organism evidence="1 2">
    <name type="scientific">Brevibacterium celere</name>
    <dbReference type="NCBI Taxonomy" id="225845"/>
    <lineage>
        <taxon>Bacteria</taxon>
        <taxon>Bacillati</taxon>
        <taxon>Actinomycetota</taxon>
        <taxon>Actinomycetes</taxon>
        <taxon>Micrococcales</taxon>
        <taxon>Brevibacteriaceae</taxon>
        <taxon>Brevibacterium</taxon>
    </lineage>
</organism>
<reference evidence="1 2" key="1">
    <citation type="submission" date="2018-06" db="EMBL/GenBank/DDBJ databases">
        <title>Freshwater and sediment microbial communities from various areas in North America, analyzing microbe dynamics in response to fracking.</title>
        <authorList>
            <person name="Lamendella R."/>
        </authorList>
    </citation>
    <scope>NUCLEOTIDE SEQUENCE [LARGE SCALE GENOMIC DNA]</scope>
    <source>
        <strain evidence="1 2">3b_TX</strain>
    </source>
</reference>
<dbReference type="Pfam" id="PF05133">
    <property type="entry name" value="SPP1_portal"/>
    <property type="match status" value="1"/>
</dbReference>
<accession>A0A366IKX5</accession>
<keyword evidence="2" id="KW-1185">Reference proteome</keyword>
<name>A0A366IKX5_9MICO</name>
<dbReference type="EMBL" id="QNSB01000005">
    <property type="protein sequence ID" value="RBP71565.1"/>
    <property type="molecule type" value="Genomic_DNA"/>
</dbReference>
<dbReference type="Proteomes" id="UP000253509">
    <property type="component" value="Unassembled WGS sequence"/>
</dbReference>
<dbReference type="RefSeq" id="WP_113904067.1">
    <property type="nucleotide sequence ID" value="NZ_QNSB01000005.1"/>
</dbReference>
<dbReference type="AlphaFoldDB" id="A0A366IKX5"/>
<protein>
    <submittedName>
        <fullName evidence="1">SPP1 Gp6-like portal protein</fullName>
    </submittedName>
</protein>
<sequence length="466" mass="49909">MPTKNELTEILQKIDEPAAEYTRLTRYYEGKQPLTFLSPEARENLGNRLSSVSVNVPRLVVETIAERLRVTGFTRPDVWSAWLSNDMDTLSSVVHREALLLGDSYVIVWADTQGRPLVSVESATQVAVTTDPATRQVTSAVKRWSTKDGARAVWYGPDEIVHYVSRTTGATTTGFEPVEALPNSLGRPPVVAFRNGGRLLTRGVSEMLDVLALTDAAVKLTTDLLTASEYSARPRRWATGIELDEIEAEDGTKEVVNPYGESDRMMISEAADAKFGQLAGADLIGYENAIGVIMREISAVSGLPDHMLGLSGSNPTSADSIRASEATLTAKAEAKQGIFGRSWKQVAQLITAVQTGVDPATVEIGVTWADPSTRSAAQEADAVTKLVQAGVLPAAVALERLGYNADEISRIEAAKDREAARGAIADVQARADLAQILESRGMNKPASLAAAGLFAAANETRQGEAS</sequence>
<proteinExistence type="predicted"/>
<dbReference type="InterPro" id="IPR021145">
    <property type="entry name" value="Portal_protein_SPP1_Gp6-like"/>
</dbReference>
<evidence type="ECO:0000313" key="1">
    <source>
        <dbReference type="EMBL" id="RBP71565.1"/>
    </source>
</evidence>
<gene>
    <name evidence="1" type="ORF">DFO65_105169</name>
</gene>
<evidence type="ECO:0000313" key="2">
    <source>
        <dbReference type="Proteomes" id="UP000253509"/>
    </source>
</evidence>
<comment type="caution">
    <text evidence="1">The sequence shown here is derived from an EMBL/GenBank/DDBJ whole genome shotgun (WGS) entry which is preliminary data.</text>
</comment>